<dbReference type="CDD" id="cd09272">
    <property type="entry name" value="RNase_HI_RT_Ty1"/>
    <property type="match status" value="1"/>
</dbReference>
<proteinExistence type="predicted"/>
<dbReference type="PANTHER" id="PTHR11439:SF461">
    <property type="entry name" value="OS10G0432200 PROTEIN"/>
    <property type="match status" value="1"/>
</dbReference>
<evidence type="ECO:0000256" key="1">
    <source>
        <dbReference type="SAM" id="MobiDB-lite"/>
    </source>
</evidence>
<evidence type="ECO:0000313" key="4">
    <source>
        <dbReference type="EMBL" id="SPC77022.1"/>
    </source>
</evidence>
<dbReference type="AlphaFoldDB" id="A0A2N9EQA7"/>
<evidence type="ECO:0000259" key="3">
    <source>
        <dbReference type="Pfam" id="PF07727"/>
    </source>
</evidence>
<gene>
    <name evidence="4" type="ORF">FSB_LOCUS4904</name>
</gene>
<feature type="region of interest" description="Disordered" evidence="1">
    <location>
        <begin position="329"/>
        <end position="366"/>
    </location>
</feature>
<sequence>MGSTSRHNITLLFLMVSLLIILSSRIWLFFSKPMQSSWLMILRYALRNEKASNARSFPDSLRPLCLPLIVSFLVLKLFKQPSLSWPLATTALMTLPCNFIWNSSFIRCAKTQELISEENRHPHHHLSFLDVVLATSHPSASSSDQPRHICKYCKKPGHDISKCFRKQKDDKRKQHQSRGIFPRPKAAVVSSAPVDDLVVTVSQLETMFHRYMSQPSSALLVTSRSTDGQAAWDRHFLIFTSIAECFLGEAALTAVYTINCLLPLPLTRNLHLSYFMTNSQTIPPFECSVVLALSLFLPMNEINSNLDLGYVGFLGYVDCYPNLVRDSAPPPNSSDVPSLASSPAAGSPTSNLAPSTTSESPTDLRRSNWVRAPPSYLTDYHCYFTFATLHEPHTYREASTNPFWQQAMTDELDTLHKTHTWDMTTLPPSKYAEYDIDYEETFAPVARLIFVRSLLAVAAVRHLPLFQMDVKNAFLNNDLLKEVYMQPPPVYPDSQNQVCPLRGDDTAGIRDLQKFLCQQFEMKDLGILNYFLGLGVTSSSNGYYLSQVKYASDSLSMAGLTNSKTVSTPLELNVKLNAIDGEPLPDFFISFGTSRARSFMAFTSQHSHFLSCAPMLMQTSTEAEYRALADATSELLWLCWLLIDMGAPQITSTLIHCDNRSDIHIAHNDVFHERPKHIEIDCHFIRHHLQ</sequence>
<evidence type="ECO:0000256" key="2">
    <source>
        <dbReference type="SAM" id="Phobius"/>
    </source>
</evidence>
<dbReference type="EMBL" id="OIVN01000247">
    <property type="protein sequence ID" value="SPC77022.1"/>
    <property type="molecule type" value="Genomic_DNA"/>
</dbReference>
<feature type="compositionally biased region" description="Polar residues" evidence="1">
    <location>
        <begin position="351"/>
        <end position="361"/>
    </location>
</feature>
<feature type="domain" description="Reverse transcriptase Ty1/copia-type" evidence="3">
    <location>
        <begin position="502"/>
        <end position="571"/>
    </location>
</feature>
<feature type="transmembrane region" description="Helical" evidence="2">
    <location>
        <begin position="12"/>
        <end position="30"/>
    </location>
</feature>
<keyword evidence="2" id="KW-0812">Transmembrane</keyword>
<feature type="compositionally biased region" description="Low complexity" evidence="1">
    <location>
        <begin position="337"/>
        <end position="350"/>
    </location>
</feature>
<keyword evidence="2" id="KW-0472">Membrane</keyword>
<feature type="domain" description="Reverse transcriptase Ty1/copia-type" evidence="3">
    <location>
        <begin position="435"/>
        <end position="499"/>
    </location>
</feature>
<dbReference type="PANTHER" id="PTHR11439">
    <property type="entry name" value="GAG-POL-RELATED RETROTRANSPOSON"/>
    <property type="match status" value="1"/>
</dbReference>
<reference evidence="4" key="1">
    <citation type="submission" date="2018-02" db="EMBL/GenBank/DDBJ databases">
        <authorList>
            <person name="Cohen D.B."/>
            <person name="Kent A.D."/>
        </authorList>
    </citation>
    <scope>NUCLEOTIDE SEQUENCE</scope>
</reference>
<accession>A0A2N9EQA7</accession>
<name>A0A2N9EQA7_FAGSY</name>
<protein>
    <recommendedName>
        <fullName evidence="3">Reverse transcriptase Ty1/copia-type domain-containing protein</fullName>
    </recommendedName>
</protein>
<organism evidence="4">
    <name type="scientific">Fagus sylvatica</name>
    <name type="common">Beechnut</name>
    <dbReference type="NCBI Taxonomy" id="28930"/>
    <lineage>
        <taxon>Eukaryota</taxon>
        <taxon>Viridiplantae</taxon>
        <taxon>Streptophyta</taxon>
        <taxon>Embryophyta</taxon>
        <taxon>Tracheophyta</taxon>
        <taxon>Spermatophyta</taxon>
        <taxon>Magnoliopsida</taxon>
        <taxon>eudicotyledons</taxon>
        <taxon>Gunneridae</taxon>
        <taxon>Pentapetalae</taxon>
        <taxon>rosids</taxon>
        <taxon>fabids</taxon>
        <taxon>Fagales</taxon>
        <taxon>Fagaceae</taxon>
        <taxon>Fagus</taxon>
    </lineage>
</organism>
<keyword evidence="2" id="KW-1133">Transmembrane helix</keyword>
<dbReference type="Pfam" id="PF07727">
    <property type="entry name" value="RVT_2"/>
    <property type="match status" value="2"/>
</dbReference>
<dbReference type="InterPro" id="IPR013103">
    <property type="entry name" value="RVT_2"/>
</dbReference>